<keyword evidence="2" id="KW-1185">Reference proteome</keyword>
<evidence type="ECO:0000313" key="2">
    <source>
        <dbReference type="Proteomes" id="UP000006729"/>
    </source>
</evidence>
<organism evidence="1 2">
    <name type="scientific">Populus trichocarpa</name>
    <name type="common">Western balsam poplar</name>
    <name type="synonym">Populus balsamifera subsp. trichocarpa</name>
    <dbReference type="NCBI Taxonomy" id="3694"/>
    <lineage>
        <taxon>Eukaryota</taxon>
        <taxon>Viridiplantae</taxon>
        <taxon>Streptophyta</taxon>
        <taxon>Embryophyta</taxon>
        <taxon>Tracheophyta</taxon>
        <taxon>Spermatophyta</taxon>
        <taxon>Magnoliopsida</taxon>
        <taxon>eudicotyledons</taxon>
        <taxon>Gunneridae</taxon>
        <taxon>Pentapetalae</taxon>
        <taxon>rosids</taxon>
        <taxon>fabids</taxon>
        <taxon>Malpighiales</taxon>
        <taxon>Salicaceae</taxon>
        <taxon>Saliceae</taxon>
        <taxon>Populus</taxon>
    </lineage>
</organism>
<dbReference type="Proteomes" id="UP000006729">
    <property type="component" value="Chromosome 12"/>
</dbReference>
<evidence type="ECO:0000313" key="1">
    <source>
        <dbReference type="EMBL" id="KAI9384395.1"/>
    </source>
</evidence>
<name>A0ACC0S4C6_POPTR</name>
<dbReference type="EMBL" id="CM009301">
    <property type="protein sequence ID" value="KAI9384395.1"/>
    <property type="molecule type" value="Genomic_DNA"/>
</dbReference>
<sequence>MEGAWFQPTLPLAFTVFCTAKICYNLEGRTPFKKLCFPVKLDTCSLVGTTMRRGPHIPFPHARCASKAIAMIVFPIPVASARTFSHTRKQASQGLRADIQEEGTSEEKGKKGTMF</sequence>
<gene>
    <name evidence="1" type="ORF">POPTR_012G057601v4</name>
</gene>
<reference evidence="1 2" key="1">
    <citation type="journal article" date="2006" name="Science">
        <title>The genome of black cottonwood, Populus trichocarpa (Torr. &amp; Gray).</title>
        <authorList>
            <person name="Tuskan G.A."/>
            <person name="Difazio S."/>
            <person name="Jansson S."/>
            <person name="Bohlmann J."/>
            <person name="Grigoriev I."/>
            <person name="Hellsten U."/>
            <person name="Putnam N."/>
            <person name="Ralph S."/>
            <person name="Rombauts S."/>
            <person name="Salamov A."/>
            <person name="Schein J."/>
            <person name="Sterck L."/>
            <person name="Aerts A."/>
            <person name="Bhalerao R.R."/>
            <person name="Bhalerao R.P."/>
            <person name="Blaudez D."/>
            <person name="Boerjan W."/>
            <person name="Brun A."/>
            <person name="Brunner A."/>
            <person name="Busov V."/>
            <person name="Campbell M."/>
            <person name="Carlson J."/>
            <person name="Chalot M."/>
            <person name="Chapman J."/>
            <person name="Chen G.L."/>
            <person name="Cooper D."/>
            <person name="Coutinho P.M."/>
            <person name="Couturier J."/>
            <person name="Covert S."/>
            <person name="Cronk Q."/>
            <person name="Cunningham R."/>
            <person name="Davis J."/>
            <person name="Degroeve S."/>
            <person name="Dejardin A."/>
            <person name="Depamphilis C."/>
            <person name="Detter J."/>
            <person name="Dirks B."/>
            <person name="Dubchak I."/>
            <person name="Duplessis S."/>
            <person name="Ehlting J."/>
            <person name="Ellis B."/>
            <person name="Gendler K."/>
            <person name="Goodstein D."/>
            <person name="Gribskov M."/>
            <person name="Grimwood J."/>
            <person name="Groover A."/>
            <person name="Gunter L."/>
            <person name="Hamberger B."/>
            <person name="Heinze B."/>
            <person name="Helariutta Y."/>
            <person name="Henrissat B."/>
            <person name="Holligan D."/>
            <person name="Holt R."/>
            <person name="Huang W."/>
            <person name="Islam-Faridi N."/>
            <person name="Jones S."/>
            <person name="Jones-Rhoades M."/>
            <person name="Jorgensen R."/>
            <person name="Joshi C."/>
            <person name="Kangasjarvi J."/>
            <person name="Karlsson J."/>
            <person name="Kelleher C."/>
            <person name="Kirkpatrick R."/>
            <person name="Kirst M."/>
            <person name="Kohler A."/>
            <person name="Kalluri U."/>
            <person name="Larimer F."/>
            <person name="Leebens-Mack J."/>
            <person name="Leple J.C."/>
            <person name="Locascio P."/>
            <person name="Lou Y."/>
            <person name="Lucas S."/>
            <person name="Martin F."/>
            <person name="Montanini B."/>
            <person name="Napoli C."/>
            <person name="Nelson D.R."/>
            <person name="Nelson C."/>
            <person name="Nieminen K."/>
            <person name="Nilsson O."/>
            <person name="Pereda V."/>
            <person name="Peter G."/>
            <person name="Philippe R."/>
            <person name="Pilate G."/>
            <person name="Poliakov A."/>
            <person name="Razumovskaya J."/>
            <person name="Richardson P."/>
            <person name="Rinaldi C."/>
            <person name="Ritland K."/>
            <person name="Rouze P."/>
            <person name="Ryaboy D."/>
            <person name="Schmutz J."/>
            <person name="Schrader J."/>
            <person name="Segerman B."/>
            <person name="Shin H."/>
            <person name="Siddiqui A."/>
            <person name="Sterky F."/>
            <person name="Terry A."/>
            <person name="Tsai C.J."/>
            <person name="Uberbacher E."/>
            <person name="Unneberg P."/>
            <person name="Vahala J."/>
            <person name="Wall K."/>
            <person name="Wessler S."/>
            <person name="Yang G."/>
            <person name="Yin T."/>
            <person name="Douglas C."/>
            <person name="Marra M."/>
            <person name="Sandberg G."/>
            <person name="Van de Peer Y."/>
            <person name="Rokhsar D."/>
        </authorList>
    </citation>
    <scope>NUCLEOTIDE SEQUENCE [LARGE SCALE GENOMIC DNA]</scope>
    <source>
        <strain evidence="2">cv. Nisqually</strain>
    </source>
</reference>
<proteinExistence type="predicted"/>
<protein>
    <submittedName>
        <fullName evidence="1">Uncharacterized protein</fullName>
    </submittedName>
</protein>
<accession>A0ACC0S4C6</accession>
<comment type="caution">
    <text evidence="1">The sequence shown here is derived from an EMBL/GenBank/DDBJ whole genome shotgun (WGS) entry which is preliminary data.</text>
</comment>